<sequence>MADEEIDNHVLRKYTICQRLGKGAYGVVWRAIEKKTQQVVALKKIFDAFQNATDAQRTFREIMFLQDLDRHENIVRLQNVLRAENDKDIYLVFEYMETDLHAVIRANILEDVHKQYVMYQLFRALKYVHSAQLLHRDIKPSNLLLNSECQVKLADFGLARSIAQLNGGDGPAGGGRGPVLTDYVATRWYRAPEILLGSTRYTTGVDMWSSGCILGEMLNGRPVFPGSSTMNQLDRIMEATGRPSQEDLDAVSSPFAATMMESCSVTQAKRLADIFPTAPRDALDLLGKLLVRLTAAEALAHPYVAQFHSPDDEPSCSRVIAIPINDNCKYSISDYRDKLYAEILKRKRELHARMKAREAAKAAAAAGGGRAGSSGGGAAAAAARRERASSGGGARHSSGGGGGGSGSASRRSTAGAAAVPAGAAAR</sequence>
<evidence type="ECO:0000256" key="10">
    <source>
        <dbReference type="PROSITE-ProRule" id="PRU10141"/>
    </source>
</evidence>
<dbReference type="InterPro" id="IPR017441">
    <property type="entry name" value="Protein_kinase_ATP_BS"/>
</dbReference>
<evidence type="ECO:0000256" key="1">
    <source>
        <dbReference type="ARBA" id="ARBA00008832"/>
    </source>
</evidence>
<dbReference type="STRING" id="307507.A0A2V0PFC2"/>
<dbReference type="InterPro" id="IPR003527">
    <property type="entry name" value="MAP_kinase_CS"/>
</dbReference>
<evidence type="ECO:0000256" key="2">
    <source>
        <dbReference type="ARBA" id="ARBA00012411"/>
    </source>
</evidence>
<keyword evidence="3 11" id="KW-0723">Serine/threonine-protein kinase</keyword>
<feature type="compositionally biased region" description="Gly residues" evidence="13">
    <location>
        <begin position="390"/>
        <end position="406"/>
    </location>
</feature>
<comment type="cofactor">
    <cofactor evidence="12">
        <name>Mg(2+)</name>
        <dbReference type="ChEBI" id="CHEBI:18420"/>
    </cofactor>
</comment>
<dbReference type="OrthoDB" id="192887at2759"/>
<proteinExistence type="inferred from homology"/>
<evidence type="ECO:0000259" key="14">
    <source>
        <dbReference type="PROSITE" id="PS50011"/>
    </source>
</evidence>
<dbReference type="PROSITE" id="PS01351">
    <property type="entry name" value="MAPK"/>
    <property type="match status" value="1"/>
</dbReference>
<keyword evidence="4 12" id="KW-0808">Transferase</keyword>
<evidence type="ECO:0000256" key="12">
    <source>
        <dbReference type="RuleBase" id="RU361165"/>
    </source>
</evidence>
<dbReference type="SMART" id="SM00220">
    <property type="entry name" value="S_TKc"/>
    <property type="match status" value="1"/>
</dbReference>
<dbReference type="EMBL" id="BDRX01000119">
    <property type="protein sequence ID" value="GBF98219.1"/>
    <property type="molecule type" value="Genomic_DNA"/>
</dbReference>
<dbReference type="PANTHER" id="PTHR24055">
    <property type="entry name" value="MITOGEN-ACTIVATED PROTEIN KINASE"/>
    <property type="match status" value="1"/>
</dbReference>
<dbReference type="Proteomes" id="UP000247498">
    <property type="component" value="Unassembled WGS sequence"/>
</dbReference>
<dbReference type="Pfam" id="PF00069">
    <property type="entry name" value="Pkinase"/>
    <property type="match status" value="1"/>
</dbReference>
<comment type="caution">
    <text evidence="15">The sequence shown here is derived from an EMBL/GenBank/DDBJ whole genome shotgun (WGS) entry which is preliminary data.</text>
</comment>
<dbReference type="EC" id="2.7.11.24" evidence="2 12"/>
<dbReference type="PROSITE" id="PS00108">
    <property type="entry name" value="PROTEIN_KINASE_ST"/>
    <property type="match status" value="1"/>
</dbReference>
<dbReference type="InParanoid" id="A0A2V0PFC2"/>
<dbReference type="Gene3D" id="3.30.200.20">
    <property type="entry name" value="Phosphorylase Kinase, domain 1"/>
    <property type="match status" value="1"/>
</dbReference>
<dbReference type="Gene3D" id="1.10.510.10">
    <property type="entry name" value="Transferase(Phosphotransferase) domain 1"/>
    <property type="match status" value="1"/>
</dbReference>
<feature type="region of interest" description="Disordered" evidence="13">
    <location>
        <begin position="365"/>
        <end position="426"/>
    </location>
</feature>
<evidence type="ECO:0000256" key="9">
    <source>
        <dbReference type="ARBA" id="ARBA00048312"/>
    </source>
</evidence>
<dbReference type="GO" id="GO:0106310">
    <property type="term" value="F:protein serine kinase activity"/>
    <property type="evidence" value="ECO:0007669"/>
    <property type="project" value="RHEA"/>
</dbReference>
<keyword evidence="6 12" id="KW-0418">Kinase</keyword>
<feature type="binding site" evidence="10">
    <location>
        <position position="43"/>
    </location>
    <ligand>
        <name>ATP</name>
        <dbReference type="ChEBI" id="CHEBI:30616"/>
    </ligand>
</feature>
<organism evidence="15 16">
    <name type="scientific">Raphidocelis subcapitata</name>
    <dbReference type="NCBI Taxonomy" id="307507"/>
    <lineage>
        <taxon>Eukaryota</taxon>
        <taxon>Viridiplantae</taxon>
        <taxon>Chlorophyta</taxon>
        <taxon>core chlorophytes</taxon>
        <taxon>Chlorophyceae</taxon>
        <taxon>CS clade</taxon>
        <taxon>Sphaeropleales</taxon>
        <taxon>Selenastraceae</taxon>
        <taxon>Raphidocelis</taxon>
    </lineage>
</organism>
<feature type="compositionally biased region" description="Gly residues" evidence="13">
    <location>
        <begin position="366"/>
        <end position="378"/>
    </location>
</feature>
<comment type="similarity">
    <text evidence="12">Belongs to the protein kinase superfamily. Ser/Thr protein kinase family. MAP kinase subfamily.</text>
</comment>
<dbReference type="PROSITE" id="PS00107">
    <property type="entry name" value="PROTEIN_KINASE_ATP"/>
    <property type="match status" value="1"/>
</dbReference>
<keyword evidence="5 10" id="KW-0547">Nucleotide-binding</keyword>
<gene>
    <name evidence="15" type="ORF">Rsub_11039</name>
</gene>
<keyword evidence="16" id="KW-1185">Reference proteome</keyword>
<dbReference type="GO" id="GO:0004707">
    <property type="term" value="F:MAP kinase activity"/>
    <property type="evidence" value="ECO:0007669"/>
    <property type="project" value="UniProtKB-EC"/>
</dbReference>
<comment type="activity regulation">
    <text evidence="12">Activated by threonine and tyrosine phosphorylation.</text>
</comment>
<dbReference type="InterPro" id="IPR008271">
    <property type="entry name" value="Ser/Thr_kinase_AS"/>
</dbReference>
<reference evidence="15 16" key="1">
    <citation type="journal article" date="2018" name="Sci. Rep.">
        <title>Raphidocelis subcapitata (=Pseudokirchneriella subcapitata) provides an insight into genome evolution and environmental adaptations in the Sphaeropleales.</title>
        <authorList>
            <person name="Suzuki S."/>
            <person name="Yamaguchi H."/>
            <person name="Nakajima N."/>
            <person name="Kawachi M."/>
        </authorList>
    </citation>
    <scope>NUCLEOTIDE SEQUENCE [LARGE SCALE GENOMIC DNA]</scope>
    <source>
        <strain evidence="15 16">NIES-35</strain>
    </source>
</reference>
<accession>A0A2V0PFC2</accession>
<name>A0A2V0PFC2_9CHLO</name>
<keyword evidence="12" id="KW-0460">Magnesium</keyword>
<feature type="compositionally biased region" description="Low complexity" evidence="13">
    <location>
        <begin position="407"/>
        <end position="426"/>
    </location>
</feature>
<evidence type="ECO:0000256" key="11">
    <source>
        <dbReference type="RuleBase" id="RU000304"/>
    </source>
</evidence>
<dbReference type="GO" id="GO:0005524">
    <property type="term" value="F:ATP binding"/>
    <property type="evidence" value="ECO:0007669"/>
    <property type="project" value="UniProtKB-UniRule"/>
</dbReference>
<dbReference type="CDD" id="cd07852">
    <property type="entry name" value="STKc_MAPK15-like"/>
    <property type="match status" value="1"/>
</dbReference>
<comment type="catalytic activity">
    <reaction evidence="8 12">
        <text>L-threonyl-[protein] + ATP = O-phospho-L-threonyl-[protein] + ADP + H(+)</text>
        <dbReference type="Rhea" id="RHEA:46608"/>
        <dbReference type="Rhea" id="RHEA-COMP:11060"/>
        <dbReference type="Rhea" id="RHEA-COMP:11605"/>
        <dbReference type="ChEBI" id="CHEBI:15378"/>
        <dbReference type="ChEBI" id="CHEBI:30013"/>
        <dbReference type="ChEBI" id="CHEBI:30616"/>
        <dbReference type="ChEBI" id="CHEBI:61977"/>
        <dbReference type="ChEBI" id="CHEBI:456216"/>
        <dbReference type="EC" id="2.7.11.24"/>
    </reaction>
</comment>
<feature type="domain" description="Protein kinase" evidence="14">
    <location>
        <begin position="14"/>
        <end position="304"/>
    </location>
</feature>
<dbReference type="AlphaFoldDB" id="A0A2V0PFC2"/>
<dbReference type="InterPro" id="IPR011009">
    <property type="entry name" value="Kinase-like_dom_sf"/>
</dbReference>
<evidence type="ECO:0000256" key="5">
    <source>
        <dbReference type="ARBA" id="ARBA00022741"/>
    </source>
</evidence>
<evidence type="ECO:0000256" key="3">
    <source>
        <dbReference type="ARBA" id="ARBA00022527"/>
    </source>
</evidence>
<dbReference type="InterPro" id="IPR000719">
    <property type="entry name" value="Prot_kinase_dom"/>
</dbReference>
<evidence type="ECO:0000256" key="13">
    <source>
        <dbReference type="SAM" id="MobiDB-lite"/>
    </source>
</evidence>
<dbReference type="SUPFAM" id="SSF56112">
    <property type="entry name" value="Protein kinase-like (PK-like)"/>
    <property type="match status" value="1"/>
</dbReference>
<evidence type="ECO:0000256" key="7">
    <source>
        <dbReference type="ARBA" id="ARBA00022840"/>
    </source>
</evidence>
<evidence type="ECO:0000256" key="6">
    <source>
        <dbReference type="ARBA" id="ARBA00022777"/>
    </source>
</evidence>
<evidence type="ECO:0000256" key="4">
    <source>
        <dbReference type="ARBA" id="ARBA00022679"/>
    </source>
</evidence>
<dbReference type="FunFam" id="1.10.510.10:FF:000238">
    <property type="entry name" value="Mitogen-activated protein kinase"/>
    <property type="match status" value="1"/>
</dbReference>
<dbReference type="FunFam" id="3.30.200.20:FF:000166">
    <property type="entry name" value="Mitogen-activated protein kinase"/>
    <property type="match status" value="1"/>
</dbReference>
<evidence type="ECO:0000256" key="8">
    <source>
        <dbReference type="ARBA" id="ARBA00047592"/>
    </source>
</evidence>
<dbReference type="InterPro" id="IPR050117">
    <property type="entry name" value="MAPK"/>
</dbReference>
<comment type="similarity">
    <text evidence="1">Belongs to the protein kinase superfamily. CMGC Ser/Thr protein kinase family. MAP kinase subfamily.</text>
</comment>
<evidence type="ECO:0000313" key="16">
    <source>
        <dbReference type="Proteomes" id="UP000247498"/>
    </source>
</evidence>
<protein>
    <recommendedName>
        <fullName evidence="2 12">Mitogen-activated protein kinase</fullName>
        <ecNumber evidence="2 12">2.7.11.24</ecNumber>
    </recommendedName>
</protein>
<evidence type="ECO:0000313" key="15">
    <source>
        <dbReference type="EMBL" id="GBF98219.1"/>
    </source>
</evidence>
<dbReference type="PROSITE" id="PS50011">
    <property type="entry name" value="PROTEIN_KINASE_DOM"/>
    <property type="match status" value="1"/>
</dbReference>
<comment type="catalytic activity">
    <reaction evidence="9">
        <text>L-seryl-[protein] + ATP = O-phospho-L-seryl-[protein] + ADP + H(+)</text>
        <dbReference type="Rhea" id="RHEA:17989"/>
        <dbReference type="Rhea" id="RHEA-COMP:9863"/>
        <dbReference type="Rhea" id="RHEA-COMP:11604"/>
        <dbReference type="ChEBI" id="CHEBI:15378"/>
        <dbReference type="ChEBI" id="CHEBI:29999"/>
        <dbReference type="ChEBI" id="CHEBI:30616"/>
        <dbReference type="ChEBI" id="CHEBI:83421"/>
        <dbReference type="ChEBI" id="CHEBI:456216"/>
        <dbReference type="EC" id="2.7.11.24"/>
    </reaction>
</comment>
<keyword evidence="7 10" id="KW-0067">ATP-binding</keyword>